<dbReference type="RefSeq" id="WP_236090089.1">
    <property type="nucleotide sequence ID" value="NZ_JAKGSG010000041.1"/>
</dbReference>
<gene>
    <name evidence="2" type="ORF">L1785_15030</name>
</gene>
<dbReference type="Proteomes" id="UP001165405">
    <property type="component" value="Unassembled WGS sequence"/>
</dbReference>
<evidence type="ECO:0000313" key="3">
    <source>
        <dbReference type="Proteomes" id="UP001165405"/>
    </source>
</evidence>
<reference evidence="2" key="1">
    <citation type="submission" date="2022-01" db="EMBL/GenBank/DDBJ databases">
        <title>Antribacter sp. nov., isolated from Guizhou of China.</title>
        <authorList>
            <person name="Chengliang C."/>
            <person name="Ya Z."/>
        </authorList>
    </citation>
    <scope>NUCLEOTIDE SEQUENCE</scope>
    <source>
        <strain evidence="2">KLBMP 9083</strain>
    </source>
</reference>
<dbReference type="EMBL" id="JAKGSG010000041">
    <property type="protein sequence ID" value="MCF4122291.1"/>
    <property type="molecule type" value="Genomic_DNA"/>
</dbReference>
<feature type="region of interest" description="Disordered" evidence="1">
    <location>
        <begin position="23"/>
        <end position="43"/>
    </location>
</feature>
<protein>
    <submittedName>
        <fullName evidence="2">Uncharacterized protein</fullName>
    </submittedName>
</protein>
<keyword evidence="3" id="KW-1185">Reference proteome</keyword>
<dbReference type="AlphaFoldDB" id="A0AA41QFR5"/>
<comment type="caution">
    <text evidence="2">The sequence shown here is derived from an EMBL/GenBank/DDBJ whole genome shotgun (WGS) entry which is preliminary data.</text>
</comment>
<evidence type="ECO:0000256" key="1">
    <source>
        <dbReference type="SAM" id="MobiDB-lite"/>
    </source>
</evidence>
<organism evidence="2 3">
    <name type="scientific">Antribacter soli</name>
    <dbReference type="NCBI Taxonomy" id="2910976"/>
    <lineage>
        <taxon>Bacteria</taxon>
        <taxon>Bacillati</taxon>
        <taxon>Actinomycetota</taxon>
        <taxon>Actinomycetes</taxon>
        <taxon>Micrococcales</taxon>
        <taxon>Promicromonosporaceae</taxon>
        <taxon>Antribacter</taxon>
    </lineage>
</organism>
<proteinExistence type="predicted"/>
<accession>A0AA41QFR5</accession>
<sequence>MTESRYPRETTGKVADVASQAGDAAKGLAQETTQKAGEVAHEATRRARNLTGLARDELRGQAQVQQQRVAEGLRSLGDELTQMAASSPQHGYASDLAERAGSMSRRAAFWFEDRDPGSVLTEVQDFARRRPGLFLAIAAGAGVAVGRLARGLQGAGTGMTGITRLAEPYGAEKVGAGAYKTGSYTTGPYETSTYPTGTRGARRYEEGPYGAGAYAAGAYGAGTTGAGTRPADEGIAAGEYTGAGAASGVGASGLTSGAYPTTADELPAQDPDVPTRPASPTEGGNPDVERT</sequence>
<feature type="region of interest" description="Disordered" evidence="1">
    <location>
        <begin position="246"/>
        <end position="291"/>
    </location>
</feature>
<evidence type="ECO:0000313" key="2">
    <source>
        <dbReference type="EMBL" id="MCF4122291.1"/>
    </source>
</evidence>
<name>A0AA41QFR5_9MICO</name>